<reference evidence="3 4" key="1">
    <citation type="submission" date="2019-01" db="EMBL/GenBank/DDBJ databases">
        <title>Oerskovia turbata Genome sequencing and assembly.</title>
        <authorList>
            <person name="Dou T."/>
        </authorList>
    </citation>
    <scope>NUCLEOTIDE SEQUENCE [LARGE SCALE GENOMIC DNA]</scope>
    <source>
        <strain evidence="2 3">JCM12123</strain>
        <strain evidence="1 4">JCM3160</strain>
    </source>
</reference>
<dbReference type="Gene3D" id="2.40.30.100">
    <property type="entry name" value="AF2212/PG0164-like"/>
    <property type="match status" value="1"/>
</dbReference>
<dbReference type="SUPFAM" id="SSF141694">
    <property type="entry name" value="AF2212/PG0164-like"/>
    <property type="match status" value="1"/>
</dbReference>
<name>A0A4Q1KTL5_9CELL</name>
<dbReference type="Proteomes" id="UP000290517">
    <property type="component" value="Unassembled WGS sequence"/>
</dbReference>
<dbReference type="STRING" id="1713.GCA_000718325_03183"/>
<evidence type="ECO:0000313" key="3">
    <source>
        <dbReference type="Proteomes" id="UP000289805"/>
    </source>
</evidence>
<dbReference type="EMBL" id="SDJR01000013">
    <property type="protein sequence ID" value="RXR22359.1"/>
    <property type="molecule type" value="Genomic_DNA"/>
</dbReference>
<comment type="caution">
    <text evidence="2">The sequence shown here is derived from an EMBL/GenBank/DDBJ whole genome shotgun (WGS) entry which is preliminary data.</text>
</comment>
<dbReference type="RefSeq" id="WP_030152716.1">
    <property type="nucleotide sequence ID" value="NZ_JOFV01000018.1"/>
</dbReference>
<sequence length="97" mass="10594">MEIEAVGEVWHWRGPAPFHFVTVPDDESARIHEVAALVTYGWGMIPVSARIGGTTWTTSLFAKDGLYVVPLKDAIRASEGVELGDTVTVLLTLDVTR</sequence>
<dbReference type="OrthoDB" id="9808666at2"/>
<dbReference type="InterPro" id="IPR037079">
    <property type="entry name" value="AF2212/PG0164-like_sf"/>
</dbReference>
<dbReference type="Proteomes" id="UP000289805">
    <property type="component" value="Unassembled WGS sequence"/>
</dbReference>
<organism evidence="2 3">
    <name type="scientific">Oerskovia turbata</name>
    <dbReference type="NCBI Taxonomy" id="1713"/>
    <lineage>
        <taxon>Bacteria</taxon>
        <taxon>Bacillati</taxon>
        <taxon>Actinomycetota</taxon>
        <taxon>Actinomycetes</taxon>
        <taxon>Micrococcales</taxon>
        <taxon>Cellulomonadaceae</taxon>
        <taxon>Oerskovia</taxon>
    </lineage>
</organism>
<gene>
    <name evidence="1" type="ORF">EQW73_16575</name>
    <name evidence="2" type="ORF">EQW78_14010</name>
</gene>
<proteinExistence type="predicted"/>
<evidence type="ECO:0000313" key="4">
    <source>
        <dbReference type="Proteomes" id="UP000290517"/>
    </source>
</evidence>
<dbReference type="EMBL" id="SDJQ01000018">
    <property type="protein sequence ID" value="RXR32424.1"/>
    <property type="molecule type" value="Genomic_DNA"/>
</dbReference>
<keyword evidence="4" id="KW-1185">Reference proteome</keyword>
<accession>A0A4Q1KTL5</accession>
<dbReference type="AlphaFoldDB" id="A0A4Q1KTL5"/>
<dbReference type="InterPro" id="IPR015018">
    <property type="entry name" value="DUF1905"/>
</dbReference>
<dbReference type="Pfam" id="PF08922">
    <property type="entry name" value="DUF1905"/>
    <property type="match status" value="1"/>
</dbReference>
<protein>
    <submittedName>
        <fullName evidence="2">DUF1905 domain-containing protein</fullName>
    </submittedName>
</protein>
<evidence type="ECO:0000313" key="1">
    <source>
        <dbReference type="EMBL" id="RXR22359.1"/>
    </source>
</evidence>
<evidence type="ECO:0000313" key="2">
    <source>
        <dbReference type="EMBL" id="RXR32424.1"/>
    </source>
</evidence>